<organism evidence="1 2">
    <name type="scientific">Candidatus Termititenax persephonae</name>
    <dbReference type="NCBI Taxonomy" id="2218525"/>
    <lineage>
        <taxon>Bacteria</taxon>
        <taxon>Bacillati</taxon>
        <taxon>Candidatus Margulisiibacteriota</taxon>
        <taxon>Candidatus Termititenacia</taxon>
        <taxon>Candidatus Termititenacales</taxon>
        <taxon>Candidatus Termititenacaceae</taxon>
        <taxon>Candidatus Termititenax</taxon>
    </lineage>
</organism>
<evidence type="ECO:0000313" key="1">
    <source>
        <dbReference type="EMBL" id="GBR77235.1"/>
    </source>
</evidence>
<reference evidence="1 2" key="1">
    <citation type="journal article" date="2019" name="ISME J.">
        <title>Genome analyses of uncultured TG2/ZB3 bacteria in 'Margulisbacteria' specifically attached to ectosymbiotic spirochetes of protists in the termite gut.</title>
        <authorList>
            <person name="Utami Y.D."/>
            <person name="Kuwahara H."/>
            <person name="Igai K."/>
            <person name="Murakami T."/>
            <person name="Sugaya K."/>
            <person name="Morikawa T."/>
            <person name="Nagura Y."/>
            <person name="Yuki M."/>
            <person name="Deevong P."/>
            <person name="Inoue T."/>
            <person name="Kihara K."/>
            <person name="Lo N."/>
            <person name="Yamada A."/>
            <person name="Ohkuma M."/>
            <person name="Hongoh Y."/>
        </authorList>
    </citation>
    <scope>NUCLEOTIDE SEQUENCE [LARGE SCALE GENOMIC DNA]</scope>
    <source>
        <strain evidence="1">NkOx7-02</strain>
    </source>
</reference>
<dbReference type="Proteomes" id="UP000275925">
    <property type="component" value="Unassembled WGS sequence"/>
</dbReference>
<evidence type="ECO:0008006" key="3">
    <source>
        <dbReference type="Google" id="ProtNLM"/>
    </source>
</evidence>
<proteinExistence type="predicted"/>
<dbReference type="EMBL" id="BGZO01000150">
    <property type="protein sequence ID" value="GBR77235.1"/>
    <property type="molecule type" value="Genomic_DNA"/>
</dbReference>
<sequence length="260" mass="28165">VAVGCGALAMDGTWRTFMCYNLGATETTIQAQLNYNNALGASDSAVYGHLYQWGRIGDGHQRRDAGVVAGPAPDGNYTPENTGLAGGGSRQIKPDSLTYYGKFIKTNQMPYNWTNNKNADNDLLWNQYVNRQNDPCSQSGVLGKWRIPDKQDWMSIVGGTGGSHELGNTPVNTWTWITTAGNQGAAVKPDGATTTLILPAASNRGGQTGTLYHVETQAWYWSISTAGRYSFALRIVPATINAVYAQDRVQALSVRCIADY</sequence>
<keyword evidence="2" id="KW-1185">Reference proteome</keyword>
<dbReference type="AlphaFoldDB" id="A0A388TIX3"/>
<gene>
    <name evidence="1" type="ORF">NO2_1649</name>
</gene>
<evidence type="ECO:0000313" key="2">
    <source>
        <dbReference type="Proteomes" id="UP000275925"/>
    </source>
</evidence>
<accession>A0A388TIX3</accession>
<feature type="non-terminal residue" evidence="1">
    <location>
        <position position="1"/>
    </location>
</feature>
<comment type="caution">
    <text evidence="1">The sequence shown here is derived from an EMBL/GenBank/DDBJ whole genome shotgun (WGS) entry which is preliminary data.</text>
</comment>
<protein>
    <recommendedName>
        <fullName evidence="3">Fibrobacter succinogenes major paralogous domain-containing protein</fullName>
    </recommendedName>
</protein>
<name>A0A388TIX3_9BACT</name>